<sequence length="65" mass="7107">MMGDTEWIKASASQASGDCVEMRRHDGLIQVRDSKDPDGPILSFPRSPMAAWLDAAGNGEFDVLR</sequence>
<dbReference type="RefSeq" id="WP_231489238.1">
    <property type="nucleotide sequence ID" value="NZ_BAAAZO010000002.1"/>
</dbReference>
<proteinExistence type="predicted"/>
<reference evidence="3" key="1">
    <citation type="journal article" date="2019" name="Int. J. Syst. Evol. Microbiol.">
        <title>The Global Catalogue of Microorganisms (GCM) 10K type strain sequencing project: providing services to taxonomists for standard genome sequencing and annotation.</title>
        <authorList>
            <consortium name="The Broad Institute Genomics Platform"/>
            <consortium name="The Broad Institute Genome Sequencing Center for Infectious Disease"/>
            <person name="Wu L."/>
            <person name="Ma J."/>
        </authorList>
    </citation>
    <scope>NUCLEOTIDE SEQUENCE [LARGE SCALE GENOMIC DNA]</scope>
    <source>
        <strain evidence="3">JCM 16902</strain>
    </source>
</reference>
<dbReference type="EMBL" id="BAAAZO010000002">
    <property type="protein sequence ID" value="GAA3598670.1"/>
    <property type="molecule type" value="Genomic_DNA"/>
</dbReference>
<keyword evidence="3" id="KW-1185">Reference proteome</keyword>
<evidence type="ECO:0000313" key="3">
    <source>
        <dbReference type="Proteomes" id="UP001501074"/>
    </source>
</evidence>
<dbReference type="Pfam" id="PF04149">
    <property type="entry name" value="DUF397"/>
    <property type="match status" value="1"/>
</dbReference>
<feature type="domain" description="DUF397" evidence="1">
    <location>
        <begin position="6"/>
        <end position="56"/>
    </location>
</feature>
<accession>A0ABP6Z4W0</accession>
<dbReference type="InterPro" id="IPR007278">
    <property type="entry name" value="DUF397"/>
</dbReference>
<evidence type="ECO:0000313" key="2">
    <source>
        <dbReference type="EMBL" id="GAA3598670.1"/>
    </source>
</evidence>
<organism evidence="2 3">
    <name type="scientific">Kineosporia mesophila</name>
    <dbReference type="NCBI Taxonomy" id="566012"/>
    <lineage>
        <taxon>Bacteria</taxon>
        <taxon>Bacillati</taxon>
        <taxon>Actinomycetota</taxon>
        <taxon>Actinomycetes</taxon>
        <taxon>Kineosporiales</taxon>
        <taxon>Kineosporiaceae</taxon>
        <taxon>Kineosporia</taxon>
    </lineage>
</organism>
<name>A0ABP6Z4W0_9ACTN</name>
<dbReference type="Proteomes" id="UP001501074">
    <property type="component" value="Unassembled WGS sequence"/>
</dbReference>
<gene>
    <name evidence="2" type="ORF">GCM10022223_12560</name>
</gene>
<evidence type="ECO:0000259" key="1">
    <source>
        <dbReference type="Pfam" id="PF04149"/>
    </source>
</evidence>
<protein>
    <submittedName>
        <fullName evidence="2">DUF397 domain-containing protein</fullName>
    </submittedName>
</protein>
<comment type="caution">
    <text evidence="2">The sequence shown here is derived from an EMBL/GenBank/DDBJ whole genome shotgun (WGS) entry which is preliminary data.</text>
</comment>